<dbReference type="EMBL" id="JAXLPB010000005">
    <property type="protein sequence ID" value="MDY8110336.1"/>
    <property type="molecule type" value="Genomic_DNA"/>
</dbReference>
<dbReference type="PANTHER" id="PTHR43557">
    <property type="entry name" value="APOPTOSIS-INDUCING FACTOR 1"/>
    <property type="match status" value="1"/>
</dbReference>
<dbReference type="InterPro" id="IPR016156">
    <property type="entry name" value="FAD/NAD-linked_Rdtase_dimer_sf"/>
</dbReference>
<evidence type="ECO:0000256" key="3">
    <source>
        <dbReference type="ARBA" id="ARBA00022827"/>
    </source>
</evidence>
<dbReference type="SUPFAM" id="SSF55424">
    <property type="entry name" value="FAD/NAD-linked reductases, dimerisation (C-terminal) domain"/>
    <property type="match status" value="1"/>
</dbReference>
<feature type="domain" description="Reductase C-terminal" evidence="6">
    <location>
        <begin position="321"/>
        <end position="404"/>
    </location>
</feature>
<dbReference type="Pfam" id="PF14759">
    <property type="entry name" value="Reductase_C"/>
    <property type="match status" value="1"/>
</dbReference>
<proteinExistence type="predicted"/>
<dbReference type="InterPro" id="IPR036188">
    <property type="entry name" value="FAD/NAD-bd_sf"/>
</dbReference>
<dbReference type="Proteomes" id="UP001294412">
    <property type="component" value="Unassembled WGS sequence"/>
</dbReference>
<dbReference type="PRINTS" id="PR00368">
    <property type="entry name" value="FADPNR"/>
</dbReference>
<dbReference type="SUPFAM" id="SSF51905">
    <property type="entry name" value="FAD/NAD(P)-binding domain"/>
    <property type="match status" value="2"/>
</dbReference>
<evidence type="ECO:0000313" key="7">
    <source>
        <dbReference type="EMBL" id="MDY8110336.1"/>
    </source>
</evidence>
<keyword evidence="3" id="KW-0274">FAD</keyword>
<keyword evidence="4" id="KW-0560">Oxidoreductase</keyword>
<name>A0ABU5I548_9HYPH</name>
<dbReference type="PRINTS" id="PR00411">
    <property type="entry name" value="PNDRDTASEI"/>
</dbReference>
<keyword evidence="8" id="KW-1185">Reference proteome</keyword>
<sequence>MPGIVIVGAGHAAVQLVTSLRQDGYDGDLTIIGDEPHLPYQRPPLSKTYMKHGEAERLLLKAESFFETNRITLLAGTRVVAIDREARQAITAPGTHIDYDHLVLATGAQNVRPPLTGAHHPAILELRTLAHAEAIRARLARTGKAIVIGGGFIGLEFAAMAAGEGVSSTIVEAGPRLMARAVSPLISDSFLDYHRSLGNEVLLDAPASEIVGTREDLIESVRLADGRVLSGDLVLLAAGVRPNTDLAEQAGIACRNGILVDGRLATDDPRISAIGDCASVLTIDGIHQRLESVQAATDQARHLSRRLAKGDEAGGYHAVPWFWSDQGELKLQIAGLASDADGFEDRRGAGTARTIVGFRGDHLVSVETINAAGDHMAARRLLALPQPLTRQRLSDSAYDLRALAKSQG</sequence>
<comment type="caution">
    <text evidence="7">The sequence shown here is derived from an EMBL/GenBank/DDBJ whole genome shotgun (WGS) entry which is preliminary data.</text>
</comment>
<evidence type="ECO:0000259" key="5">
    <source>
        <dbReference type="Pfam" id="PF07992"/>
    </source>
</evidence>
<evidence type="ECO:0000259" key="6">
    <source>
        <dbReference type="Pfam" id="PF14759"/>
    </source>
</evidence>
<keyword evidence="2" id="KW-0285">Flavoprotein</keyword>
<dbReference type="InterPro" id="IPR050446">
    <property type="entry name" value="FAD-oxidoreductase/Apoptosis"/>
</dbReference>
<gene>
    <name evidence="7" type="ORF">U0C82_14435</name>
</gene>
<dbReference type="PANTHER" id="PTHR43557:SF2">
    <property type="entry name" value="RIESKE DOMAIN-CONTAINING PROTEIN-RELATED"/>
    <property type="match status" value="1"/>
</dbReference>
<dbReference type="Gene3D" id="3.50.50.60">
    <property type="entry name" value="FAD/NAD(P)-binding domain"/>
    <property type="match status" value="2"/>
</dbReference>
<dbReference type="Gene3D" id="3.30.390.30">
    <property type="match status" value="1"/>
</dbReference>
<dbReference type="RefSeq" id="WP_322187864.1">
    <property type="nucleotide sequence ID" value="NZ_JAXLPB010000005.1"/>
</dbReference>
<dbReference type="Pfam" id="PF07992">
    <property type="entry name" value="Pyr_redox_2"/>
    <property type="match status" value="1"/>
</dbReference>
<comment type="cofactor">
    <cofactor evidence="1">
        <name>FAD</name>
        <dbReference type="ChEBI" id="CHEBI:57692"/>
    </cofactor>
</comment>
<feature type="domain" description="FAD/NAD(P)-binding" evidence="5">
    <location>
        <begin position="4"/>
        <end position="300"/>
    </location>
</feature>
<protein>
    <submittedName>
        <fullName evidence="7">FAD-dependent oxidoreductase</fullName>
    </submittedName>
</protein>
<dbReference type="InterPro" id="IPR023753">
    <property type="entry name" value="FAD/NAD-binding_dom"/>
</dbReference>
<evidence type="ECO:0000313" key="8">
    <source>
        <dbReference type="Proteomes" id="UP001294412"/>
    </source>
</evidence>
<evidence type="ECO:0000256" key="1">
    <source>
        <dbReference type="ARBA" id="ARBA00001974"/>
    </source>
</evidence>
<evidence type="ECO:0000256" key="4">
    <source>
        <dbReference type="ARBA" id="ARBA00023002"/>
    </source>
</evidence>
<reference evidence="7 8" key="1">
    <citation type="submission" date="2023-12" db="EMBL/GenBank/DDBJ databases">
        <title>Description of Novel Strain Fulvimarina sp. 2208YS6-2-32 isolated from Uroteuthis (Photololigo) edulis.</title>
        <authorList>
            <person name="Park J.-S."/>
        </authorList>
    </citation>
    <scope>NUCLEOTIDE SEQUENCE [LARGE SCALE GENOMIC DNA]</scope>
    <source>
        <strain evidence="7 8">2208YS6-2-32</strain>
    </source>
</reference>
<organism evidence="7 8">
    <name type="scientific">Fulvimarina uroteuthidis</name>
    <dbReference type="NCBI Taxonomy" id="3098149"/>
    <lineage>
        <taxon>Bacteria</taxon>
        <taxon>Pseudomonadati</taxon>
        <taxon>Pseudomonadota</taxon>
        <taxon>Alphaproteobacteria</taxon>
        <taxon>Hyphomicrobiales</taxon>
        <taxon>Aurantimonadaceae</taxon>
        <taxon>Fulvimarina</taxon>
    </lineage>
</organism>
<accession>A0ABU5I548</accession>
<dbReference type="InterPro" id="IPR028202">
    <property type="entry name" value="Reductase_C"/>
</dbReference>
<evidence type="ECO:0000256" key="2">
    <source>
        <dbReference type="ARBA" id="ARBA00022630"/>
    </source>
</evidence>